<feature type="domain" description="Signal transduction histidine kinase subgroup 3 dimerisation and phosphoacceptor" evidence="11">
    <location>
        <begin position="180"/>
        <end position="246"/>
    </location>
</feature>
<feature type="transmembrane region" description="Helical" evidence="10">
    <location>
        <begin position="130"/>
        <end position="151"/>
    </location>
</feature>
<keyword evidence="7" id="KW-0067">ATP-binding</keyword>
<dbReference type="CDD" id="cd16917">
    <property type="entry name" value="HATPase_UhpB-NarQ-NarX-like"/>
    <property type="match status" value="1"/>
</dbReference>
<feature type="transmembrane region" description="Helical" evidence="10">
    <location>
        <begin position="45"/>
        <end position="70"/>
    </location>
</feature>
<dbReference type="RefSeq" id="WP_220509332.1">
    <property type="nucleotide sequence ID" value="NZ_BAAALP010000029.1"/>
</dbReference>
<proteinExistence type="predicted"/>
<dbReference type="GO" id="GO:0016020">
    <property type="term" value="C:membrane"/>
    <property type="evidence" value="ECO:0007669"/>
    <property type="project" value="InterPro"/>
</dbReference>
<dbReference type="InterPro" id="IPR011712">
    <property type="entry name" value="Sig_transdc_His_kin_sub3_dim/P"/>
</dbReference>
<dbReference type="PANTHER" id="PTHR24421">
    <property type="entry name" value="NITRATE/NITRITE SENSOR PROTEIN NARX-RELATED"/>
    <property type="match status" value="1"/>
</dbReference>
<name>A0A7W3QLH5_ACTNM</name>
<dbReference type="Proteomes" id="UP000572680">
    <property type="component" value="Unassembled WGS sequence"/>
</dbReference>
<dbReference type="Gene3D" id="3.30.565.10">
    <property type="entry name" value="Histidine kinase-like ATPase, C-terminal domain"/>
    <property type="match status" value="1"/>
</dbReference>
<keyword evidence="6 12" id="KW-0418">Kinase</keyword>
<reference evidence="12 13" key="1">
    <citation type="submission" date="2020-08" db="EMBL/GenBank/DDBJ databases">
        <title>Genomic Encyclopedia of Type Strains, Phase IV (KMG-IV): sequencing the most valuable type-strain genomes for metagenomic binning, comparative biology and taxonomic classification.</title>
        <authorList>
            <person name="Goeker M."/>
        </authorList>
    </citation>
    <scope>NUCLEOTIDE SEQUENCE [LARGE SCALE GENOMIC DNA]</scope>
    <source>
        <strain evidence="12 13">DSM 44197</strain>
    </source>
</reference>
<dbReference type="EMBL" id="JACJIA010000003">
    <property type="protein sequence ID" value="MBA8951554.1"/>
    <property type="molecule type" value="Genomic_DNA"/>
</dbReference>
<evidence type="ECO:0000256" key="5">
    <source>
        <dbReference type="ARBA" id="ARBA00022741"/>
    </source>
</evidence>
<dbReference type="SUPFAM" id="SSF55874">
    <property type="entry name" value="ATPase domain of HSP90 chaperone/DNA topoisomerase II/histidine kinase"/>
    <property type="match status" value="1"/>
</dbReference>
<keyword evidence="10" id="KW-0472">Membrane</keyword>
<evidence type="ECO:0000256" key="6">
    <source>
        <dbReference type="ARBA" id="ARBA00022777"/>
    </source>
</evidence>
<dbReference type="GO" id="GO:0005524">
    <property type="term" value="F:ATP binding"/>
    <property type="evidence" value="ECO:0007669"/>
    <property type="project" value="UniProtKB-KW"/>
</dbReference>
<keyword evidence="9" id="KW-0175">Coiled coil</keyword>
<feature type="transmembrane region" description="Helical" evidence="10">
    <location>
        <begin position="15"/>
        <end position="33"/>
    </location>
</feature>
<dbReference type="InterPro" id="IPR050482">
    <property type="entry name" value="Sensor_HK_TwoCompSys"/>
</dbReference>
<evidence type="ECO:0000313" key="13">
    <source>
        <dbReference type="Proteomes" id="UP000572680"/>
    </source>
</evidence>
<accession>A0A7W3QLH5</accession>
<dbReference type="Pfam" id="PF07730">
    <property type="entry name" value="HisKA_3"/>
    <property type="match status" value="1"/>
</dbReference>
<evidence type="ECO:0000256" key="3">
    <source>
        <dbReference type="ARBA" id="ARBA00022553"/>
    </source>
</evidence>
<keyword evidence="10" id="KW-0812">Transmembrane</keyword>
<dbReference type="EC" id="2.7.13.3" evidence="2"/>
<evidence type="ECO:0000256" key="7">
    <source>
        <dbReference type="ARBA" id="ARBA00022840"/>
    </source>
</evidence>
<dbReference type="InterPro" id="IPR036890">
    <property type="entry name" value="HATPase_C_sf"/>
</dbReference>
<evidence type="ECO:0000256" key="9">
    <source>
        <dbReference type="SAM" id="Coils"/>
    </source>
</evidence>
<evidence type="ECO:0000256" key="10">
    <source>
        <dbReference type="SAM" id="Phobius"/>
    </source>
</evidence>
<comment type="catalytic activity">
    <reaction evidence="1">
        <text>ATP + protein L-histidine = ADP + protein N-phospho-L-histidine.</text>
        <dbReference type="EC" id="2.7.13.3"/>
    </reaction>
</comment>
<keyword evidence="8" id="KW-0902">Two-component regulatory system</keyword>
<dbReference type="GO" id="GO:0000155">
    <property type="term" value="F:phosphorelay sensor kinase activity"/>
    <property type="evidence" value="ECO:0007669"/>
    <property type="project" value="InterPro"/>
</dbReference>
<protein>
    <recommendedName>
        <fullName evidence="2">histidine kinase</fullName>
        <ecNumber evidence="2">2.7.13.3</ecNumber>
    </recommendedName>
</protein>
<keyword evidence="5" id="KW-0547">Nucleotide-binding</keyword>
<dbReference type="AlphaFoldDB" id="A0A7W3QLH5"/>
<sequence>MLSRPLERLVDDPRAPARWILLLVLAAGDLALLHRPRETGDWMLLLVAVPVCLAGGAVPAVSATVLAALLVAADTAGLSVTMTVKAMIAIALFELALRAPRRRVLAGSALTGVLLVAHALLPSARDLAPTLYRLSVLAGVPLLFGALIRAYRENARQARAHAAAEERRRRLEAVAARAEERTAIARELHDLVAHHVSSMVLRVGVARHVLDRTEDPRVLEVLDDLHASGRTALEDLRRLVAVLRDPAGGGDGTAFVDPARLPEALRDTVDHNRRTGVPTEAAIDPALATLDAARGLTVLRLAQEGLANVARHAGPRATARLSVGLDGDTVRLEITDDGGPSPAAAPGHGLTGMSERVALLGGRLESGPAGGGWRLFAELPARSRKAAPA</sequence>
<gene>
    <name evidence="12" type="ORF">HNR61_003185</name>
</gene>
<feature type="coiled-coil region" evidence="9">
    <location>
        <begin position="148"/>
        <end position="181"/>
    </location>
</feature>
<dbReference type="GO" id="GO:0046983">
    <property type="term" value="F:protein dimerization activity"/>
    <property type="evidence" value="ECO:0007669"/>
    <property type="project" value="InterPro"/>
</dbReference>
<dbReference type="PANTHER" id="PTHR24421:SF10">
    <property type="entry name" value="NITRATE_NITRITE SENSOR PROTEIN NARQ"/>
    <property type="match status" value="1"/>
</dbReference>
<evidence type="ECO:0000256" key="1">
    <source>
        <dbReference type="ARBA" id="ARBA00000085"/>
    </source>
</evidence>
<organism evidence="12 13">
    <name type="scientific">Actinomadura namibiensis</name>
    <dbReference type="NCBI Taxonomy" id="182080"/>
    <lineage>
        <taxon>Bacteria</taxon>
        <taxon>Bacillati</taxon>
        <taxon>Actinomycetota</taxon>
        <taxon>Actinomycetes</taxon>
        <taxon>Streptosporangiales</taxon>
        <taxon>Thermomonosporaceae</taxon>
        <taxon>Actinomadura</taxon>
    </lineage>
</organism>
<feature type="transmembrane region" description="Helical" evidence="10">
    <location>
        <begin position="104"/>
        <end position="124"/>
    </location>
</feature>
<evidence type="ECO:0000256" key="2">
    <source>
        <dbReference type="ARBA" id="ARBA00012438"/>
    </source>
</evidence>
<evidence type="ECO:0000313" key="12">
    <source>
        <dbReference type="EMBL" id="MBA8951554.1"/>
    </source>
</evidence>
<evidence type="ECO:0000256" key="8">
    <source>
        <dbReference type="ARBA" id="ARBA00023012"/>
    </source>
</evidence>
<comment type="caution">
    <text evidence="12">The sequence shown here is derived from an EMBL/GenBank/DDBJ whole genome shotgun (WGS) entry which is preliminary data.</text>
</comment>
<keyword evidence="3" id="KW-0597">Phosphoprotein</keyword>
<evidence type="ECO:0000256" key="4">
    <source>
        <dbReference type="ARBA" id="ARBA00022679"/>
    </source>
</evidence>
<keyword evidence="10" id="KW-1133">Transmembrane helix</keyword>
<evidence type="ECO:0000259" key="11">
    <source>
        <dbReference type="Pfam" id="PF07730"/>
    </source>
</evidence>
<feature type="transmembrane region" description="Helical" evidence="10">
    <location>
        <begin position="76"/>
        <end position="97"/>
    </location>
</feature>
<keyword evidence="4" id="KW-0808">Transferase</keyword>
<dbReference type="Gene3D" id="1.20.5.1930">
    <property type="match status" value="1"/>
</dbReference>
<keyword evidence="13" id="KW-1185">Reference proteome</keyword>